<feature type="domain" description="AAA+ ATPase" evidence="4">
    <location>
        <begin position="340"/>
        <end position="577"/>
    </location>
</feature>
<dbReference type="Gene3D" id="3.40.50.300">
    <property type="entry name" value="P-loop containing nucleotide triphosphate hydrolases"/>
    <property type="match status" value="2"/>
</dbReference>
<dbReference type="EC" id="7.3.2.7" evidence="3"/>
<organism evidence="5 6">
    <name type="scientific">Halochromatium glycolicum</name>
    <dbReference type="NCBI Taxonomy" id="85075"/>
    <lineage>
        <taxon>Bacteria</taxon>
        <taxon>Pseudomonadati</taxon>
        <taxon>Pseudomonadota</taxon>
        <taxon>Gammaproteobacteria</taxon>
        <taxon>Chromatiales</taxon>
        <taxon>Chromatiaceae</taxon>
        <taxon>Halochromatium</taxon>
    </lineage>
</organism>
<keyword evidence="3" id="KW-0547">Nucleotide-binding</keyword>
<accession>A0AAJ0XBJ8</accession>
<dbReference type="NCBIfam" id="TIGR00345">
    <property type="entry name" value="GET3_arsA_TRC40"/>
    <property type="match status" value="2"/>
</dbReference>
<reference evidence="5" key="1">
    <citation type="submission" date="2017-08" db="EMBL/GenBank/DDBJ databases">
        <authorList>
            <person name="Imhoff J.F."/>
            <person name="Rahn T."/>
            <person name="Kuenzel S."/>
            <person name="Neulinger S.C."/>
        </authorList>
    </citation>
    <scope>NUCLEOTIDE SEQUENCE</scope>
    <source>
        <strain evidence="5">DSM 11080</strain>
    </source>
</reference>
<keyword evidence="3" id="KW-0067">ATP-binding</keyword>
<evidence type="ECO:0000259" key="4">
    <source>
        <dbReference type="SMART" id="SM00382"/>
    </source>
</evidence>
<dbReference type="SUPFAM" id="SSF52540">
    <property type="entry name" value="P-loop containing nucleoside triphosphate hydrolases"/>
    <property type="match status" value="2"/>
</dbReference>
<dbReference type="InterPro" id="IPR003593">
    <property type="entry name" value="AAA+_ATPase"/>
</dbReference>
<feature type="domain" description="AAA+ ATPase" evidence="4">
    <location>
        <begin position="14"/>
        <end position="211"/>
    </location>
</feature>
<comment type="function">
    <text evidence="3">Anion-transporting ATPase.</text>
</comment>
<dbReference type="InterPro" id="IPR025723">
    <property type="entry name" value="ArsA/GET3_ATPase-like"/>
</dbReference>
<keyword evidence="3" id="KW-0059">Arsenical resistance</keyword>
<dbReference type="Proteomes" id="UP001296776">
    <property type="component" value="Unassembled WGS sequence"/>
</dbReference>
<dbReference type="Pfam" id="PF02374">
    <property type="entry name" value="ArsA_ATPase"/>
    <property type="match status" value="2"/>
</dbReference>
<evidence type="ECO:0000313" key="5">
    <source>
        <dbReference type="EMBL" id="MBK1706851.1"/>
    </source>
</evidence>
<dbReference type="CDD" id="cd02035">
    <property type="entry name" value="ArsA"/>
    <property type="match status" value="2"/>
</dbReference>
<proteinExistence type="inferred from homology"/>
<dbReference type="SMART" id="SM00382">
    <property type="entry name" value="AAA"/>
    <property type="match status" value="2"/>
</dbReference>
<name>A0AAJ0XBJ8_9GAMM</name>
<dbReference type="PANTHER" id="PTHR10803:SF3">
    <property type="entry name" value="ATPASE GET3"/>
    <property type="match status" value="1"/>
</dbReference>
<evidence type="ECO:0000256" key="2">
    <source>
        <dbReference type="ARBA" id="ARBA00052296"/>
    </source>
</evidence>
<comment type="catalytic activity">
    <reaction evidence="2 3">
        <text>arsenite(in) + ATP + H2O = arsenite(out) + ADP + phosphate + H(+)</text>
        <dbReference type="Rhea" id="RHEA:11348"/>
        <dbReference type="ChEBI" id="CHEBI:15377"/>
        <dbReference type="ChEBI" id="CHEBI:15378"/>
        <dbReference type="ChEBI" id="CHEBI:29242"/>
        <dbReference type="ChEBI" id="CHEBI:30616"/>
        <dbReference type="ChEBI" id="CHEBI:43474"/>
        <dbReference type="ChEBI" id="CHEBI:456216"/>
        <dbReference type="EC" id="7.3.2.7"/>
    </reaction>
</comment>
<protein>
    <recommendedName>
        <fullName evidence="3">Arsenical pump-driving ATPase</fullName>
        <ecNumber evidence="3">7.3.2.7</ecNumber>
    </recommendedName>
</protein>
<dbReference type="GO" id="GO:0016887">
    <property type="term" value="F:ATP hydrolysis activity"/>
    <property type="evidence" value="ECO:0007669"/>
    <property type="project" value="InterPro"/>
</dbReference>
<dbReference type="InterPro" id="IPR027541">
    <property type="entry name" value="Ars_ATPase"/>
</dbReference>
<dbReference type="GO" id="GO:0005524">
    <property type="term" value="F:ATP binding"/>
    <property type="evidence" value="ECO:0007669"/>
    <property type="project" value="UniProtKB-UniRule"/>
</dbReference>
<gene>
    <name evidence="5" type="ORF">CKO40_20480</name>
</gene>
<dbReference type="EMBL" id="NRSJ01000053">
    <property type="protein sequence ID" value="MBK1706851.1"/>
    <property type="molecule type" value="Genomic_DNA"/>
</dbReference>
<evidence type="ECO:0000313" key="6">
    <source>
        <dbReference type="Proteomes" id="UP001296776"/>
    </source>
</evidence>
<dbReference type="PANTHER" id="PTHR10803">
    <property type="entry name" value="ARSENICAL PUMP-DRIVING ATPASE ARSENITE-TRANSLOCATING ATPASE"/>
    <property type="match status" value="1"/>
</dbReference>
<comment type="caution">
    <text evidence="5">The sequence shown here is derived from an EMBL/GenBank/DDBJ whole genome shotgun (WGS) entry which is preliminary data.</text>
</comment>
<dbReference type="InterPro" id="IPR027417">
    <property type="entry name" value="P-loop_NTPase"/>
</dbReference>
<keyword evidence="3" id="KW-1278">Translocase</keyword>
<sequence>MTLQAQPAFLTTPGLSLLYFGGKGGVGKTTCACAAALEIAQRRRAETVLLLSTDPAHSLADALSGLALPPNLEMLELDAAAALERFRQRYRGKLEEIANRGTLLDAQDAQALLEMALPGMDELAAYLEMAEWIEQQRYGCIVVDTAPTGHALRLLQMPDLISRWIKALDALLAKNRYLRWRFQRDQRPDDLDQFLLGLERTRRGIAELVKDGTRCRFVPVTLAEAMSIEETEDLLQMLDGQGIMAQDLVINRMMPASDCAVCRVERQRQLRALATLDRQPAQARLWALPLLADEPRGEALLNVWSQAQRLDPAALREQGAPVANELPTRVRRPASLPPPSARLVMLAGKGGVGKTTFASATALRLRAEYPDRRILLLSTDPAHSLADCLGRAFGPRPVAVDTGLDAEEFAAEQAFAVLQQRYRDELRGFLSQALNNLDITFDREAMEQLLELAPPGLDEIMALTRVIEYLDGGAYDLVVLDTAPSGHTLRLLELPELIQEWLKLFFQLLLKYRSLLKVPELSRDLVELSKSVKRLRALLRDSRETACYLVTIPSALGLAETGDLIAALEQLQIRVSGLFINQLTPFDGDCALCDALHERQAREVAHAQQRFPRLTQTLVYRQSAPTGLDALRRLGDALYCPLEASQ</sequence>
<dbReference type="RefSeq" id="WP_200348325.1">
    <property type="nucleotide sequence ID" value="NZ_NRSJ01000053.1"/>
</dbReference>
<dbReference type="InterPro" id="IPR016300">
    <property type="entry name" value="ATPase_ArsA/GET3"/>
</dbReference>
<dbReference type="PIRSF" id="PIRSF001327">
    <property type="entry name" value="Arsenical_pump-driving_ATPase"/>
    <property type="match status" value="1"/>
</dbReference>
<keyword evidence="6" id="KW-1185">Reference proteome</keyword>
<dbReference type="AlphaFoldDB" id="A0AAJ0XBJ8"/>
<evidence type="ECO:0000256" key="3">
    <source>
        <dbReference type="PIRNR" id="PIRNR001327"/>
    </source>
</evidence>
<dbReference type="GO" id="GO:0015446">
    <property type="term" value="F:ATPase-coupled arsenite transmembrane transporter activity"/>
    <property type="evidence" value="ECO:0007669"/>
    <property type="project" value="UniProtKB-UniRule"/>
</dbReference>
<evidence type="ECO:0000256" key="1">
    <source>
        <dbReference type="ARBA" id="ARBA00011040"/>
    </source>
</evidence>
<comment type="similarity">
    <text evidence="1 3">Belongs to the arsA ATPase family.</text>
</comment>
<reference evidence="5" key="2">
    <citation type="journal article" date="2020" name="Microorganisms">
        <title>Osmotic Adaptation and Compatible Solute Biosynthesis of Phototrophic Bacteria as Revealed from Genome Analyses.</title>
        <authorList>
            <person name="Imhoff J.F."/>
            <person name="Rahn T."/>
            <person name="Kunzel S."/>
            <person name="Keller A."/>
            <person name="Neulinger S.C."/>
        </authorList>
    </citation>
    <scope>NUCLEOTIDE SEQUENCE</scope>
    <source>
        <strain evidence="5">DSM 11080</strain>
    </source>
</reference>